<comment type="similarity">
    <text evidence="1">Belongs to the GDA1/CD39 NTPase family.</text>
</comment>
<gene>
    <name evidence="4" type="ORF">AYBTSS11_LOCUS489</name>
</gene>
<evidence type="ECO:0000313" key="4">
    <source>
        <dbReference type="EMBL" id="CAJ1795283.1"/>
    </source>
</evidence>
<dbReference type="InterPro" id="IPR000407">
    <property type="entry name" value="GDA1_CD39_NTPase"/>
</dbReference>
<evidence type="ECO:0000256" key="3">
    <source>
        <dbReference type="SAM" id="SignalP"/>
    </source>
</evidence>
<keyword evidence="5" id="KW-1185">Reference proteome</keyword>
<dbReference type="PANTHER" id="PTHR11782">
    <property type="entry name" value="ADENOSINE/GUANOSINE DIPHOSPHATASE"/>
    <property type="match status" value="1"/>
</dbReference>
<evidence type="ECO:0008006" key="6">
    <source>
        <dbReference type="Google" id="ProtNLM"/>
    </source>
</evidence>
<accession>A0AA86V8H6</accession>
<evidence type="ECO:0000313" key="5">
    <source>
        <dbReference type="Proteomes" id="UP001189624"/>
    </source>
</evidence>
<keyword evidence="3" id="KW-0732">Signal</keyword>
<dbReference type="EMBL" id="OY731398">
    <property type="protein sequence ID" value="CAJ1795283.1"/>
    <property type="molecule type" value="Genomic_DNA"/>
</dbReference>
<dbReference type="Proteomes" id="UP001189624">
    <property type="component" value="Chromosome 1"/>
</dbReference>
<evidence type="ECO:0000256" key="2">
    <source>
        <dbReference type="ARBA" id="ARBA00022801"/>
    </source>
</evidence>
<dbReference type="AlphaFoldDB" id="A0AA86V8H6"/>
<evidence type="ECO:0000256" key="1">
    <source>
        <dbReference type="ARBA" id="ARBA00009283"/>
    </source>
</evidence>
<dbReference type="Gene3D" id="3.30.420.40">
    <property type="match status" value="1"/>
</dbReference>
<dbReference type="GO" id="GO:0016020">
    <property type="term" value="C:membrane"/>
    <property type="evidence" value="ECO:0007669"/>
    <property type="project" value="TreeGrafter"/>
</dbReference>
<name>A0AA86V8H6_9FABA</name>
<dbReference type="GO" id="GO:0017110">
    <property type="term" value="F:nucleoside diphosphate phosphatase activity"/>
    <property type="evidence" value="ECO:0007669"/>
    <property type="project" value="TreeGrafter"/>
</dbReference>
<dbReference type="PANTHER" id="PTHR11782:SF80">
    <property type="entry name" value="GDA1_CD39 NUCLEOSIDE PHOSPHATASE FAMILY PROTEIN"/>
    <property type="match status" value="1"/>
</dbReference>
<sequence length="287" mass="32162">MNLVWPKTKSMGFLLLLTFLLFALPTLSSSQYEYVRNTMFLNHRKILPKQEPLTSYAVIFDAGSSGSRVHVFHFDQNLDLLHIGNDLEFSKKIKPAESVVPEELHPKTPLKLGSVLVTTQLLAYGNDAARAEIFKVTDGAASPCLLAGYEESANNMWVFLVVQRYIYKYSGETYKVYGPTSGSNFDDREMVVQVLRLNEPCSHQNCTFGGIWDGGKGSGQKNLVVTSSFYYRTSEVGFVTAPNSKSRPVEWEVAAKQAFEAISSLPKFNRLIGGVKVKQSIFVFLRY</sequence>
<dbReference type="Gramene" id="rna-AYBTSS11_LOCUS489">
    <property type="protein sequence ID" value="CAJ1795283.1"/>
    <property type="gene ID" value="gene-AYBTSS11_LOCUS489"/>
</dbReference>
<keyword evidence="2" id="KW-0378">Hydrolase</keyword>
<proteinExistence type="inferred from homology"/>
<feature type="signal peptide" evidence="3">
    <location>
        <begin position="1"/>
        <end position="30"/>
    </location>
</feature>
<dbReference type="Pfam" id="PF01150">
    <property type="entry name" value="GDA1_CD39"/>
    <property type="match status" value="2"/>
</dbReference>
<dbReference type="GO" id="GO:0009134">
    <property type="term" value="P:nucleoside diphosphate catabolic process"/>
    <property type="evidence" value="ECO:0007669"/>
    <property type="project" value="TreeGrafter"/>
</dbReference>
<dbReference type="Gene3D" id="3.30.420.150">
    <property type="entry name" value="Exopolyphosphatase. Domain 2"/>
    <property type="match status" value="1"/>
</dbReference>
<organism evidence="4 5">
    <name type="scientific">Sphenostylis stenocarpa</name>
    <dbReference type="NCBI Taxonomy" id="92480"/>
    <lineage>
        <taxon>Eukaryota</taxon>
        <taxon>Viridiplantae</taxon>
        <taxon>Streptophyta</taxon>
        <taxon>Embryophyta</taxon>
        <taxon>Tracheophyta</taxon>
        <taxon>Spermatophyta</taxon>
        <taxon>Magnoliopsida</taxon>
        <taxon>eudicotyledons</taxon>
        <taxon>Gunneridae</taxon>
        <taxon>Pentapetalae</taxon>
        <taxon>rosids</taxon>
        <taxon>fabids</taxon>
        <taxon>Fabales</taxon>
        <taxon>Fabaceae</taxon>
        <taxon>Papilionoideae</taxon>
        <taxon>50 kb inversion clade</taxon>
        <taxon>NPAAA clade</taxon>
        <taxon>indigoferoid/millettioid clade</taxon>
        <taxon>Phaseoleae</taxon>
        <taxon>Sphenostylis</taxon>
    </lineage>
</organism>
<feature type="chain" id="PRO_5041664720" description="Apyrase" evidence="3">
    <location>
        <begin position="31"/>
        <end position="287"/>
    </location>
</feature>
<reference evidence="4" key="1">
    <citation type="submission" date="2023-10" db="EMBL/GenBank/DDBJ databases">
        <authorList>
            <person name="Domelevo Entfellner J.-B."/>
        </authorList>
    </citation>
    <scope>NUCLEOTIDE SEQUENCE</scope>
</reference>
<protein>
    <recommendedName>
        <fullName evidence="6">Apyrase</fullName>
    </recommendedName>
</protein>